<evidence type="ECO:0000313" key="1">
    <source>
        <dbReference type="EMBL" id="KKL21140.1"/>
    </source>
</evidence>
<reference evidence="1" key="1">
    <citation type="journal article" date="2015" name="Nature">
        <title>Complex archaea that bridge the gap between prokaryotes and eukaryotes.</title>
        <authorList>
            <person name="Spang A."/>
            <person name="Saw J.H."/>
            <person name="Jorgensen S.L."/>
            <person name="Zaremba-Niedzwiedzka K."/>
            <person name="Martijn J."/>
            <person name="Lind A.E."/>
            <person name="van Eijk R."/>
            <person name="Schleper C."/>
            <person name="Guy L."/>
            <person name="Ettema T.J."/>
        </authorList>
    </citation>
    <scope>NUCLEOTIDE SEQUENCE</scope>
</reference>
<proteinExistence type="predicted"/>
<feature type="non-terminal residue" evidence="1">
    <location>
        <position position="1"/>
    </location>
</feature>
<dbReference type="AlphaFoldDB" id="A0A0F9BH51"/>
<comment type="caution">
    <text evidence="1">The sequence shown here is derived from an EMBL/GenBank/DDBJ whole genome shotgun (WGS) entry which is preliminary data.</text>
</comment>
<protein>
    <recommendedName>
        <fullName evidence="2">DUF362 domain-containing protein</fullName>
    </recommendedName>
</protein>
<sequence>LMNCANNKQSDQAQRHLTRRQFLTRVGTTAIVAGAAGGLGLKFWDRQGSMAAQSQEDLVKLPVFTVRGPAGAADMVICRGSQVQKLLGQAFEQLGGLDHYISAGQTVLVKPNVAFDRPASLGATTIPELVAAVVSDK</sequence>
<gene>
    <name evidence="1" type="ORF">LCGC14_2448430</name>
</gene>
<dbReference type="EMBL" id="LAZR01037840">
    <property type="protein sequence ID" value="KKL21140.1"/>
    <property type="molecule type" value="Genomic_DNA"/>
</dbReference>
<organism evidence="1">
    <name type="scientific">marine sediment metagenome</name>
    <dbReference type="NCBI Taxonomy" id="412755"/>
    <lineage>
        <taxon>unclassified sequences</taxon>
        <taxon>metagenomes</taxon>
        <taxon>ecological metagenomes</taxon>
    </lineage>
</organism>
<name>A0A0F9BH51_9ZZZZ</name>
<evidence type="ECO:0008006" key="2">
    <source>
        <dbReference type="Google" id="ProtNLM"/>
    </source>
</evidence>
<accession>A0A0F9BH51</accession>